<keyword evidence="2" id="KW-1185">Reference proteome</keyword>
<dbReference type="EMBL" id="CP117167">
    <property type="protein sequence ID" value="WCT14703.1"/>
    <property type="molecule type" value="Genomic_DNA"/>
</dbReference>
<dbReference type="RefSeq" id="WP_273633199.1">
    <property type="nucleotide sequence ID" value="NZ_CP117167.1"/>
</dbReference>
<sequence length="594" mass="63536">MADLSQVFAAAGSLLSTKQLKDTTLMTGGDNDPNPVKLSAEKALPFTLPDVTFNINASAELDVMLFNQATDNDPDGVIGTQDAIIAPDTATDAYLKYAAGITVSATAGVNIPIASIGFDEKLSVSGNAAAAYYKQHNNGDAMNTAFVGDIKAIKTVFIPDDITSLAEGDALTFSVNGSLKSDLKVSWSNIFSQSLSVLGEYLPTPVTLDLSLSPSVSVEFIVEVTDAFALVIKKLAGNQCLLSVKKTKSVSTDTTASAGIDISFKDSDAAKTQLTAIYNQLIQSVFGNSITDVNTALANVKSGIAIATQNELVNGLIARYNLGGVADAIDQLIAKVNAIEQYVPNLIGDVATATVKLNFSYEYKRIDLEKDVLSVNIATTDLLNYHDKLLRFDITQLLSDMRGGVIPYQLNSYLNQKTLTITSTWGLGLTVFSFTLLGQDIFTLENVVNENFAGAQQVSTEGTQQYKWVFGNGSGSWLSQINGQMPAYGASTLDQFDFTFLLSTALKNNGVNADELNTYFDFAVVWDAVQQSDLGALTVKYTTGTSSILNQPATIENKLTFLPALMKPLIEKIATTGWVNNIPYLTKAMSAALP</sequence>
<dbReference type="Proteomes" id="UP001216139">
    <property type="component" value="Chromosome"/>
</dbReference>
<evidence type="ECO:0000313" key="2">
    <source>
        <dbReference type="Proteomes" id="UP001216139"/>
    </source>
</evidence>
<reference evidence="1 2" key="1">
    <citation type="submission" date="2023-02" db="EMBL/GenBank/DDBJ databases">
        <title>Genome sequence of Mucilaginibacter jinjuensis strain KACC 16571.</title>
        <authorList>
            <person name="Kim S."/>
            <person name="Heo J."/>
            <person name="Kwon S.-W."/>
        </authorList>
    </citation>
    <scope>NUCLEOTIDE SEQUENCE [LARGE SCALE GENOMIC DNA]</scope>
    <source>
        <strain evidence="1 2">KACC 16571</strain>
    </source>
</reference>
<name>A0ABY7TEC1_9SPHI</name>
<organism evidence="1 2">
    <name type="scientific">Mucilaginibacter jinjuensis</name>
    <dbReference type="NCBI Taxonomy" id="1176721"/>
    <lineage>
        <taxon>Bacteria</taxon>
        <taxon>Pseudomonadati</taxon>
        <taxon>Bacteroidota</taxon>
        <taxon>Sphingobacteriia</taxon>
        <taxon>Sphingobacteriales</taxon>
        <taxon>Sphingobacteriaceae</taxon>
        <taxon>Mucilaginibacter</taxon>
    </lineage>
</organism>
<protein>
    <submittedName>
        <fullName evidence="1">Uncharacterized protein</fullName>
    </submittedName>
</protein>
<accession>A0ABY7TEC1</accession>
<evidence type="ECO:0000313" key="1">
    <source>
        <dbReference type="EMBL" id="WCT14703.1"/>
    </source>
</evidence>
<proteinExistence type="predicted"/>
<gene>
    <name evidence="1" type="ORF">PQO05_12230</name>
</gene>